<dbReference type="KEGG" id="mri:Mal4_03600"/>
<dbReference type="GO" id="GO:0102208">
    <property type="term" value="F:2-polyprenyl-6-hydroxyphenol methylase activity"/>
    <property type="evidence" value="ECO:0007669"/>
    <property type="project" value="UniProtKB-EC"/>
</dbReference>
<name>A0A517Z0S2_9PLAN</name>
<dbReference type="PANTHER" id="PTHR43861">
    <property type="entry name" value="TRANS-ACONITATE 2-METHYLTRANSFERASE-RELATED"/>
    <property type="match status" value="1"/>
</dbReference>
<dbReference type="PANTHER" id="PTHR43861:SF6">
    <property type="entry name" value="METHYLTRANSFERASE TYPE 11"/>
    <property type="match status" value="1"/>
</dbReference>
<dbReference type="SUPFAM" id="SSF53335">
    <property type="entry name" value="S-adenosyl-L-methionine-dependent methyltransferases"/>
    <property type="match status" value="1"/>
</dbReference>
<dbReference type="EC" id="2.1.1.222" evidence="2"/>
<dbReference type="EMBL" id="CP036275">
    <property type="protein sequence ID" value="QDU36077.1"/>
    <property type="molecule type" value="Genomic_DNA"/>
</dbReference>
<gene>
    <name evidence="2" type="primary">ubiG_1</name>
    <name evidence="2" type="ORF">Mal4_03600</name>
</gene>
<protein>
    <submittedName>
        <fullName evidence="2">Ubiquinone biosynthesis O-methyltransferase</fullName>
        <ecNumber evidence="2">2.1.1.222</ecNumber>
    </submittedName>
</protein>
<dbReference type="Gene3D" id="3.40.50.150">
    <property type="entry name" value="Vaccinia Virus protein VP39"/>
    <property type="match status" value="1"/>
</dbReference>
<accession>A0A517Z0S2</accession>
<dbReference type="RefSeq" id="WP_145366780.1">
    <property type="nucleotide sequence ID" value="NZ_CP036275.1"/>
</dbReference>
<proteinExistence type="predicted"/>
<feature type="region of interest" description="Disordered" evidence="1">
    <location>
        <begin position="1"/>
        <end position="28"/>
    </location>
</feature>
<keyword evidence="2" id="KW-0489">Methyltransferase</keyword>
<dbReference type="CDD" id="cd02440">
    <property type="entry name" value="AdoMet_MTases"/>
    <property type="match status" value="1"/>
</dbReference>
<dbReference type="Proteomes" id="UP000320496">
    <property type="component" value="Chromosome"/>
</dbReference>
<evidence type="ECO:0000313" key="2">
    <source>
        <dbReference type="EMBL" id="QDU36077.1"/>
    </source>
</evidence>
<dbReference type="Pfam" id="PF13489">
    <property type="entry name" value="Methyltransf_23"/>
    <property type="match status" value="1"/>
</dbReference>
<keyword evidence="2" id="KW-0830">Ubiquinone</keyword>
<keyword evidence="3" id="KW-1185">Reference proteome</keyword>
<dbReference type="OrthoDB" id="2577067at2"/>
<dbReference type="AlphaFoldDB" id="A0A517Z0S2"/>
<reference evidence="2 3" key="1">
    <citation type="submission" date="2019-02" db="EMBL/GenBank/DDBJ databases">
        <title>Deep-cultivation of Planctomycetes and their phenomic and genomic characterization uncovers novel biology.</title>
        <authorList>
            <person name="Wiegand S."/>
            <person name="Jogler M."/>
            <person name="Boedeker C."/>
            <person name="Pinto D."/>
            <person name="Vollmers J."/>
            <person name="Rivas-Marin E."/>
            <person name="Kohn T."/>
            <person name="Peeters S.H."/>
            <person name="Heuer A."/>
            <person name="Rast P."/>
            <person name="Oberbeckmann S."/>
            <person name="Bunk B."/>
            <person name="Jeske O."/>
            <person name="Meyerdierks A."/>
            <person name="Storesund J.E."/>
            <person name="Kallscheuer N."/>
            <person name="Luecker S."/>
            <person name="Lage O.M."/>
            <person name="Pohl T."/>
            <person name="Merkel B.J."/>
            <person name="Hornburger P."/>
            <person name="Mueller R.-W."/>
            <person name="Bruemmer F."/>
            <person name="Labrenz M."/>
            <person name="Spormann A.M."/>
            <person name="Op den Camp H."/>
            <person name="Overmann J."/>
            <person name="Amann R."/>
            <person name="Jetten M.S.M."/>
            <person name="Mascher T."/>
            <person name="Medema M.H."/>
            <person name="Devos D.P."/>
            <person name="Kaster A.-K."/>
            <person name="Ovreas L."/>
            <person name="Rohde M."/>
            <person name="Galperin M.Y."/>
            <person name="Jogler C."/>
        </authorList>
    </citation>
    <scope>NUCLEOTIDE SEQUENCE [LARGE SCALE GENOMIC DNA]</scope>
    <source>
        <strain evidence="2 3">Mal4</strain>
    </source>
</reference>
<feature type="compositionally biased region" description="Polar residues" evidence="1">
    <location>
        <begin position="12"/>
        <end position="28"/>
    </location>
</feature>
<evidence type="ECO:0000313" key="3">
    <source>
        <dbReference type="Proteomes" id="UP000320496"/>
    </source>
</evidence>
<dbReference type="InterPro" id="IPR029063">
    <property type="entry name" value="SAM-dependent_MTases_sf"/>
</dbReference>
<organism evidence="2 3">
    <name type="scientific">Maioricimonas rarisocia</name>
    <dbReference type="NCBI Taxonomy" id="2528026"/>
    <lineage>
        <taxon>Bacteria</taxon>
        <taxon>Pseudomonadati</taxon>
        <taxon>Planctomycetota</taxon>
        <taxon>Planctomycetia</taxon>
        <taxon>Planctomycetales</taxon>
        <taxon>Planctomycetaceae</taxon>
        <taxon>Maioricimonas</taxon>
    </lineage>
</organism>
<evidence type="ECO:0000256" key="1">
    <source>
        <dbReference type="SAM" id="MobiDB-lite"/>
    </source>
</evidence>
<dbReference type="GO" id="GO:0032259">
    <property type="term" value="P:methylation"/>
    <property type="evidence" value="ECO:0007669"/>
    <property type="project" value="UniProtKB-KW"/>
</dbReference>
<sequence>MHANDTAPPKDSATSTASRSPQSQCPLCGSTSVSVRFRLRDYEINHCNGCQLDYNATFSGGGGEDGLFNEHYFLEHHEAAFASHAEDYRKDPSFEIFEKHLIDIEEKSGTGRLLDVGPGLGTFLRIARERGWDAEGLDISEFGAEHIRRVHDIRMTVGHLHEADLPESSFDLITFWDSIEHVAHPLRDLARAFELLKPGGHVLLTTDNFDCLVAGLANAIYRSTFGKVEYPVRRVFIDKNFAYFTDKTLAQSMRDIGFVDIALSKMEYPIEKINLNWLERLSLSSIYWMASVTGREAQITALARKP</sequence>
<keyword evidence="2" id="KW-0808">Transferase</keyword>